<dbReference type="Pfam" id="PF00106">
    <property type="entry name" value="adh_short"/>
    <property type="match status" value="1"/>
</dbReference>
<dbReference type="CDD" id="cd05233">
    <property type="entry name" value="SDR_c"/>
    <property type="match status" value="1"/>
</dbReference>
<dbReference type="RefSeq" id="WP_380829946.1">
    <property type="nucleotide sequence ID" value="NZ_JBHTCG010000024.1"/>
</dbReference>
<organism evidence="5 6">
    <name type="scientific">Sphaerisporangium rhizosphaerae</name>
    <dbReference type="NCBI Taxonomy" id="2269375"/>
    <lineage>
        <taxon>Bacteria</taxon>
        <taxon>Bacillati</taxon>
        <taxon>Actinomycetota</taxon>
        <taxon>Actinomycetes</taxon>
        <taxon>Streptosporangiales</taxon>
        <taxon>Streptosporangiaceae</taxon>
        <taxon>Sphaerisporangium</taxon>
    </lineage>
</organism>
<dbReference type="GO" id="GO:0016491">
    <property type="term" value="F:oxidoreductase activity"/>
    <property type="evidence" value="ECO:0007669"/>
    <property type="project" value="UniProtKB-KW"/>
</dbReference>
<protein>
    <submittedName>
        <fullName evidence="5">SDR family NAD(P)-dependent oxidoreductase</fullName>
        <ecNumber evidence="5">1.-.-.-</ecNumber>
    </submittedName>
</protein>
<comment type="caution">
    <text evidence="5">The sequence shown here is derived from an EMBL/GenBank/DDBJ whole genome shotgun (WGS) entry which is preliminary data.</text>
</comment>
<evidence type="ECO:0000256" key="4">
    <source>
        <dbReference type="SAM" id="MobiDB-lite"/>
    </source>
</evidence>
<dbReference type="EMBL" id="JBHTCG010000024">
    <property type="protein sequence ID" value="MFC7386135.1"/>
    <property type="molecule type" value="Genomic_DNA"/>
</dbReference>
<proteinExistence type="inferred from homology"/>
<feature type="compositionally biased region" description="Pro residues" evidence="4">
    <location>
        <begin position="27"/>
        <end position="37"/>
    </location>
</feature>
<evidence type="ECO:0000256" key="2">
    <source>
        <dbReference type="ARBA" id="ARBA00023002"/>
    </source>
</evidence>
<reference evidence="6" key="1">
    <citation type="journal article" date="2019" name="Int. J. Syst. Evol. Microbiol.">
        <title>The Global Catalogue of Microorganisms (GCM) 10K type strain sequencing project: providing services to taxonomists for standard genome sequencing and annotation.</title>
        <authorList>
            <consortium name="The Broad Institute Genomics Platform"/>
            <consortium name="The Broad Institute Genome Sequencing Center for Infectious Disease"/>
            <person name="Wu L."/>
            <person name="Ma J."/>
        </authorList>
    </citation>
    <scope>NUCLEOTIDE SEQUENCE [LARGE SCALE GENOMIC DNA]</scope>
    <source>
        <strain evidence="6">CECT 7649</strain>
    </source>
</reference>
<evidence type="ECO:0000313" key="5">
    <source>
        <dbReference type="EMBL" id="MFC7386135.1"/>
    </source>
</evidence>
<dbReference type="PANTHER" id="PTHR44196">
    <property type="entry name" value="DEHYDROGENASE/REDUCTASE SDR FAMILY MEMBER 7B"/>
    <property type="match status" value="1"/>
</dbReference>
<evidence type="ECO:0000256" key="1">
    <source>
        <dbReference type="ARBA" id="ARBA00006484"/>
    </source>
</evidence>
<feature type="compositionally biased region" description="Low complexity" evidence="4">
    <location>
        <begin position="14"/>
        <end position="26"/>
    </location>
</feature>
<dbReference type="PRINTS" id="PR00080">
    <property type="entry name" value="SDRFAMILY"/>
</dbReference>
<dbReference type="Gene3D" id="3.40.50.720">
    <property type="entry name" value="NAD(P)-binding Rossmann-like Domain"/>
    <property type="match status" value="1"/>
</dbReference>
<name>A0ABW2PD25_9ACTN</name>
<dbReference type="InterPro" id="IPR002347">
    <property type="entry name" value="SDR_fam"/>
</dbReference>
<accession>A0ABW2PD25</accession>
<keyword evidence="6" id="KW-1185">Reference proteome</keyword>
<dbReference type="SUPFAM" id="SSF51735">
    <property type="entry name" value="NAD(P)-binding Rossmann-fold domains"/>
    <property type="match status" value="1"/>
</dbReference>
<dbReference type="EC" id="1.-.-.-" evidence="5"/>
<dbReference type="PRINTS" id="PR00081">
    <property type="entry name" value="GDHRDH"/>
</dbReference>
<dbReference type="Proteomes" id="UP001596496">
    <property type="component" value="Unassembled WGS sequence"/>
</dbReference>
<sequence length="267" mass="26898">MADDPRTPAPPPSTTTATSAPALRVSPPVPVPGPAPASAPGDLADGAGARTALVTGASRGLGLALTRALAAEGWRLVITARGAADLAEAARETGATALAGDVTDPAHRARLAEAAHELGGLDLLVNNASTLGAVPLPPLAAYPLDALADALAANVVAPLALIQATLRGLRERRGAVVNISSDAAVGAYEGWGGYGLSKAALDHLSSVLAVEEPDIAVWWVDPGEMRTRMLADALGEEEAAQAADPAAVAPFLVDLVKRRPGSGRVIR</sequence>
<keyword evidence="2 5" id="KW-0560">Oxidoreductase</keyword>
<dbReference type="PANTHER" id="PTHR44196:SF1">
    <property type="entry name" value="DEHYDROGENASE_REDUCTASE SDR FAMILY MEMBER 7B"/>
    <property type="match status" value="1"/>
</dbReference>
<gene>
    <name evidence="5" type="ORF">ACFQSB_28275</name>
</gene>
<dbReference type="InterPro" id="IPR036291">
    <property type="entry name" value="NAD(P)-bd_dom_sf"/>
</dbReference>
<comment type="similarity">
    <text evidence="1 3">Belongs to the short-chain dehydrogenases/reductases (SDR) family.</text>
</comment>
<evidence type="ECO:0000256" key="3">
    <source>
        <dbReference type="RuleBase" id="RU000363"/>
    </source>
</evidence>
<evidence type="ECO:0000313" key="6">
    <source>
        <dbReference type="Proteomes" id="UP001596496"/>
    </source>
</evidence>
<feature type="region of interest" description="Disordered" evidence="4">
    <location>
        <begin position="1"/>
        <end position="43"/>
    </location>
</feature>